<gene>
    <name evidence="2" type="ORF">GCM10009823_31160</name>
</gene>
<keyword evidence="1" id="KW-0472">Membrane</keyword>
<evidence type="ECO:0000256" key="1">
    <source>
        <dbReference type="SAM" id="Phobius"/>
    </source>
</evidence>
<dbReference type="RefSeq" id="WP_291793650.1">
    <property type="nucleotide sequence ID" value="NZ_BAAAPZ010000019.1"/>
</dbReference>
<reference evidence="2 3" key="1">
    <citation type="journal article" date="2019" name="Int. J. Syst. Evol. Microbiol.">
        <title>The Global Catalogue of Microorganisms (GCM) 10K type strain sequencing project: providing services to taxonomists for standard genome sequencing and annotation.</title>
        <authorList>
            <consortium name="The Broad Institute Genomics Platform"/>
            <consortium name="The Broad Institute Genome Sequencing Center for Infectious Disease"/>
            <person name="Wu L."/>
            <person name="Ma J."/>
        </authorList>
    </citation>
    <scope>NUCLEOTIDE SEQUENCE [LARGE SCALE GENOMIC DNA]</scope>
    <source>
        <strain evidence="2 3">JCM 15900</strain>
    </source>
</reference>
<keyword evidence="1" id="KW-0812">Transmembrane</keyword>
<keyword evidence="3" id="KW-1185">Reference proteome</keyword>
<evidence type="ECO:0000313" key="3">
    <source>
        <dbReference type="Proteomes" id="UP001500984"/>
    </source>
</evidence>
<dbReference type="InterPro" id="IPR016795">
    <property type="entry name" value="UCP021697"/>
</dbReference>
<dbReference type="EMBL" id="BAAAPZ010000019">
    <property type="protein sequence ID" value="GAA2105641.1"/>
    <property type="molecule type" value="Genomic_DNA"/>
</dbReference>
<organism evidence="2 3">
    <name type="scientific">Brevibacterium salitolerans</name>
    <dbReference type="NCBI Taxonomy" id="1403566"/>
    <lineage>
        <taxon>Bacteria</taxon>
        <taxon>Bacillati</taxon>
        <taxon>Actinomycetota</taxon>
        <taxon>Actinomycetes</taxon>
        <taxon>Micrococcales</taxon>
        <taxon>Brevibacteriaceae</taxon>
        <taxon>Brevibacterium</taxon>
    </lineage>
</organism>
<proteinExistence type="predicted"/>
<dbReference type="PIRSF" id="PIRSF021697">
    <property type="entry name" value="UCP021697"/>
    <property type="match status" value="1"/>
</dbReference>
<feature type="transmembrane region" description="Helical" evidence="1">
    <location>
        <begin position="71"/>
        <end position="91"/>
    </location>
</feature>
<sequence>MADRGERAARRAEWLTGPRLPDGQWPGRRLGLPESGTGSAATLLRRAGGIIVDWSLVVLVVRLAMEADVLAQNIAIQSGFALLYFLCVWLLGRTPGHLLLGIGVVDVRTHGTLASTGPVGALRAIVRTLLVCLVIPVVIADPDGRGLHDKASGAVVVRTR</sequence>
<name>A0ABN2X5I7_9MICO</name>
<evidence type="ECO:0000313" key="2">
    <source>
        <dbReference type="EMBL" id="GAA2105641.1"/>
    </source>
</evidence>
<comment type="caution">
    <text evidence="2">The sequence shown here is derived from an EMBL/GenBank/DDBJ whole genome shotgun (WGS) entry which is preliminary data.</text>
</comment>
<keyword evidence="1" id="KW-1133">Transmembrane helix</keyword>
<protein>
    <submittedName>
        <fullName evidence="2">RDD family protein</fullName>
    </submittedName>
</protein>
<accession>A0ABN2X5I7</accession>
<dbReference type="Proteomes" id="UP001500984">
    <property type="component" value="Unassembled WGS sequence"/>
</dbReference>